<evidence type="ECO:0000256" key="1">
    <source>
        <dbReference type="ARBA" id="ARBA00004175"/>
    </source>
</evidence>
<comment type="caution">
    <text evidence="6">The sequence shown here is derived from an EMBL/GenBank/DDBJ whole genome shotgun (WGS) entry which is preliminary data.</text>
</comment>
<sequence length="352" mass="38793">MLKRTVNVEICNETTGITLKNPRCYVPHGNSYIPPSLFIPPGSSERCQFSNSLIGGCRGVLVYEAGPCTLVIYFSNPLFNALFPLELGLEVSLLKTHMDTLENIYTHMAERTLSMSNENTASHHVKVDTHQEPARVSLGPIQVMAMMSSDSCSTVRVVEIPEPRRACAEMLKRTVKVEICNETTDITLENPRTYFYSGHSSVPPGPSVPPGSNMECQFTSPTFRGCVGVLVYEAKAFTLAIYFCNPLDYNLYSMELGLELSLLKIHLDTLENIYNRMAGRTPPVSSEHTVSHRVKLDTCQEPARVSLGPVKVAATMSNDRRATIKVVVRGQEDPGKGGKSETPCPGKKFCVV</sequence>
<dbReference type="InterPro" id="IPR015926">
    <property type="entry name" value="Cytolysin/lectin"/>
</dbReference>
<dbReference type="Gene3D" id="2.60.270.20">
    <property type="entry name" value="Cytolysin/lectin"/>
    <property type="match status" value="2"/>
</dbReference>
<accession>A0ABQ9E028</accession>
<organism evidence="6 7">
    <name type="scientific">Willisornis vidua</name>
    <name type="common">Xingu scale-backed antbird</name>
    <dbReference type="NCBI Taxonomy" id="1566151"/>
    <lineage>
        <taxon>Eukaryota</taxon>
        <taxon>Metazoa</taxon>
        <taxon>Chordata</taxon>
        <taxon>Craniata</taxon>
        <taxon>Vertebrata</taxon>
        <taxon>Euteleostomi</taxon>
        <taxon>Archelosauria</taxon>
        <taxon>Archosauria</taxon>
        <taxon>Dinosauria</taxon>
        <taxon>Saurischia</taxon>
        <taxon>Theropoda</taxon>
        <taxon>Coelurosauria</taxon>
        <taxon>Aves</taxon>
        <taxon>Neognathae</taxon>
        <taxon>Neoaves</taxon>
        <taxon>Telluraves</taxon>
        <taxon>Australaves</taxon>
        <taxon>Passeriformes</taxon>
        <taxon>Thamnophilidae</taxon>
        <taxon>Willisornis</taxon>
    </lineage>
</organism>
<comment type="subcellular location">
    <subcellularLocation>
        <location evidence="2">Nematocyst</location>
    </subcellularLocation>
    <subcellularLocation>
        <location evidence="1">Target cell membrane</location>
    </subcellularLocation>
</comment>
<keyword evidence="7" id="KW-1185">Reference proteome</keyword>
<evidence type="ECO:0000313" key="6">
    <source>
        <dbReference type="EMBL" id="KAJ7428267.1"/>
    </source>
</evidence>
<dbReference type="InterPro" id="IPR050677">
    <property type="entry name" value="Actinoporin_PFT"/>
</dbReference>
<proteinExistence type="predicted"/>
<keyword evidence="4" id="KW-0472">Membrane</keyword>
<name>A0ABQ9E028_9PASS</name>
<dbReference type="EMBL" id="WHWB01030671">
    <property type="protein sequence ID" value="KAJ7428267.1"/>
    <property type="molecule type" value="Genomic_DNA"/>
</dbReference>
<evidence type="ECO:0000256" key="4">
    <source>
        <dbReference type="ARBA" id="ARBA00023298"/>
    </source>
</evidence>
<reference evidence="6" key="1">
    <citation type="submission" date="2019-10" db="EMBL/GenBank/DDBJ databases">
        <authorList>
            <person name="Soares A.E.R."/>
            <person name="Aleixo A."/>
            <person name="Schneider P."/>
            <person name="Miyaki C.Y."/>
            <person name="Schneider M.P."/>
            <person name="Mello C."/>
            <person name="Vasconcelos A.T.R."/>
        </authorList>
    </citation>
    <scope>NUCLEOTIDE SEQUENCE</scope>
    <source>
        <tissue evidence="6">Muscle</tissue>
    </source>
</reference>
<evidence type="ECO:0000256" key="3">
    <source>
        <dbReference type="ARBA" id="ARBA00022537"/>
    </source>
</evidence>
<dbReference type="SUPFAM" id="SSF63724">
    <property type="entry name" value="Cytolysin/lectin"/>
    <property type="match status" value="2"/>
</dbReference>
<keyword evidence="4" id="KW-1053">Target membrane</keyword>
<protein>
    <submittedName>
        <fullName evidence="6">Uncharacterized protein</fullName>
    </submittedName>
</protein>
<evidence type="ECO:0000256" key="5">
    <source>
        <dbReference type="ARBA" id="ARBA00023331"/>
    </source>
</evidence>
<evidence type="ECO:0000313" key="7">
    <source>
        <dbReference type="Proteomes" id="UP001145742"/>
    </source>
</evidence>
<keyword evidence="5" id="KW-0166">Nematocyst</keyword>
<dbReference type="Proteomes" id="UP001145742">
    <property type="component" value="Unassembled WGS sequence"/>
</dbReference>
<dbReference type="PANTHER" id="PTHR40388">
    <property type="entry name" value="BRYOPORIN"/>
    <property type="match status" value="1"/>
</dbReference>
<keyword evidence="3" id="KW-1052">Target cell membrane</keyword>
<dbReference type="PANTHER" id="PTHR40388:SF1">
    <property type="entry name" value="BRYOPORIN"/>
    <property type="match status" value="1"/>
</dbReference>
<gene>
    <name evidence="6" type="ORF">WISP_01428</name>
</gene>
<evidence type="ECO:0000256" key="2">
    <source>
        <dbReference type="ARBA" id="ARBA00004532"/>
    </source>
</evidence>